<protein>
    <submittedName>
        <fullName evidence="2">Uncharacterized protein</fullName>
    </submittedName>
</protein>
<reference evidence="2" key="1">
    <citation type="journal article" date="2020" name="Cell">
        <title>Large-Scale Comparative Analyses of Tick Genomes Elucidate Their Genetic Diversity and Vector Capacities.</title>
        <authorList>
            <consortium name="Tick Genome and Microbiome Consortium (TIGMIC)"/>
            <person name="Jia N."/>
            <person name="Wang J."/>
            <person name="Shi W."/>
            <person name="Du L."/>
            <person name="Sun Y."/>
            <person name="Zhan W."/>
            <person name="Jiang J.F."/>
            <person name="Wang Q."/>
            <person name="Zhang B."/>
            <person name="Ji P."/>
            <person name="Bell-Sakyi L."/>
            <person name="Cui X.M."/>
            <person name="Yuan T.T."/>
            <person name="Jiang B.G."/>
            <person name="Yang W.F."/>
            <person name="Lam T.T."/>
            <person name="Chang Q.C."/>
            <person name="Ding S.J."/>
            <person name="Wang X.J."/>
            <person name="Zhu J.G."/>
            <person name="Ruan X.D."/>
            <person name="Zhao L."/>
            <person name="Wei J.T."/>
            <person name="Ye R.Z."/>
            <person name="Que T.C."/>
            <person name="Du C.H."/>
            <person name="Zhou Y.H."/>
            <person name="Cheng J.X."/>
            <person name="Dai P.F."/>
            <person name="Guo W.B."/>
            <person name="Han X.H."/>
            <person name="Huang E.J."/>
            <person name="Li L.F."/>
            <person name="Wei W."/>
            <person name="Gao Y.C."/>
            <person name="Liu J.Z."/>
            <person name="Shao H.Z."/>
            <person name="Wang X."/>
            <person name="Wang C.C."/>
            <person name="Yang T.C."/>
            <person name="Huo Q.B."/>
            <person name="Li W."/>
            <person name="Chen H.Y."/>
            <person name="Chen S.E."/>
            <person name="Zhou L.G."/>
            <person name="Ni X.B."/>
            <person name="Tian J.H."/>
            <person name="Sheng Y."/>
            <person name="Liu T."/>
            <person name="Pan Y.S."/>
            <person name="Xia L.Y."/>
            <person name="Li J."/>
            <person name="Zhao F."/>
            <person name="Cao W.C."/>
        </authorList>
    </citation>
    <scope>NUCLEOTIDE SEQUENCE</scope>
    <source>
        <strain evidence="2">Rmic-2018</strain>
    </source>
</reference>
<comment type="caution">
    <text evidence="2">The sequence shown here is derived from an EMBL/GenBank/DDBJ whole genome shotgun (WGS) entry which is preliminary data.</text>
</comment>
<reference evidence="2" key="2">
    <citation type="submission" date="2021-09" db="EMBL/GenBank/DDBJ databases">
        <authorList>
            <person name="Jia N."/>
            <person name="Wang J."/>
            <person name="Shi W."/>
            <person name="Du L."/>
            <person name="Sun Y."/>
            <person name="Zhan W."/>
            <person name="Jiang J."/>
            <person name="Wang Q."/>
            <person name="Zhang B."/>
            <person name="Ji P."/>
            <person name="Sakyi L.B."/>
            <person name="Cui X."/>
            <person name="Yuan T."/>
            <person name="Jiang B."/>
            <person name="Yang W."/>
            <person name="Lam T.T.-Y."/>
            <person name="Chang Q."/>
            <person name="Ding S."/>
            <person name="Wang X."/>
            <person name="Zhu J."/>
            <person name="Ruan X."/>
            <person name="Zhao L."/>
            <person name="Wei J."/>
            <person name="Que T."/>
            <person name="Du C."/>
            <person name="Cheng J."/>
            <person name="Dai P."/>
            <person name="Han X."/>
            <person name="Huang E."/>
            <person name="Gao Y."/>
            <person name="Liu J."/>
            <person name="Shao H."/>
            <person name="Ye R."/>
            <person name="Li L."/>
            <person name="Wei W."/>
            <person name="Wang X."/>
            <person name="Wang C."/>
            <person name="Huo Q."/>
            <person name="Li W."/>
            <person name="Guo W."/>
            <person name="Chen H."/>
            <person name="Chen S."/>
            <person name="Zhou L."/>
            <person name="Zhou L."/>
            <person name="Ni X."/>
            <person name="Tian J."/>
            <person name="Zhou Y."/>
            <person name="Sheng Y."/>
            <person name="Liu T."/>
            <person name="Pan Y."/>
            <person name="Xia L."/>
            <person name="Li J."/>
            <person name="Zhao F."/>
            <person name="Cao W."/>
        </authorList>
    </citation>
    <scope>NUCLEOTIDE SEQUENCE</scope>
    <source>
        <strain evidence="2">Rmic-2018</strain>
        <tissue evidence="2">Larvae</tissue>
    </source>
</reference>
<sequence length="373" mass="41203">MRIPSLAIVELPETELLEKGSKTIEGRALKDVTGLLLYPASHLVMLSVEELCRRALVDEGTSRDHLCAIRIGSETTWPKQNDFTSRTHDDRALRNLTGKYGSEPRQQNWNVTSVSALLLSVVSAAPTSDTQRPATEAITTATDSADYSYRRITLDPVSATTGAWGVTSPVKLLIYPTLMTENFSGPGETAVGRALNMRSLLCFQEQNLFVVGTKDECFLYILLSLKHQRLTHKVINEQAYLKATENMGKDVIRLANTLTIDYILRTPPRLTTQSLGPGGLTSTIYRQAASAKPSVQLAGQAHDHSRTPPGDHKEQRKSSNVPGNDPSARSSWPRSEKWVASRSKSRSRSREPLSAQKHTEHDRIYTAPSPALM</sequence>
<feature type="region of interest" description="Disordered" evidence="1">
    <location>
        <begin position="291"/>
        <end position="373"/>
    </location>
</feature>
<evidence type="ECO:0000313" key="3">
    <source>
        <dbReference type="Proteomes" id="UP000821866"/>
    </source>
</evidence>
<dbReference type="Proteomes" id="UP000821866">
    <property type="component" value="Chromosome 3"/>
</dbReference>
<feature type="compositionally biased region" description="Basic and acidic residues" evidence="1">
    <location>
        <begin position="301"/>
        <end position="317"/>
    </location>
</feature>
<organism evidence="2 3">
    <name type="scientific">Rhipicephalus microplus</name>
    <name type="common">Cattle tick</name>
    <name type="synonym">Boophilus microplus</name>
    <dbReference type="NCBI Taxonomy" id="6941"/>
    <lineage>
        <taxon>Eukaryota</taxon>
        <taxon>Metazoa</taxon>
        <taxon>Ecdysozoa</taxon>
        <taxon>Arthropoda</taxon>
        <taxon>Chelicerata</taxon>
        <taxon>Arachnida</taxon>
        <taxon>Acari</taxon>
        <taxon>Parasitiformes</taxon>
        <taxon>Ixodida</taxon>
        <taxon>Ixodoidea</taxon>
        <taxon>Ixodidae</taxon>
        <taxon>Rhipicephalinae</taxon>
        <taxon>Rhipicephalus</taxon>
        <taxon>Boophilus</taxon>
    </lineage>
</organism>
<dbReference type="VEuPathDB" id="VectorBase:LOC119179080"/>
<evidence type="ECO:0000256" key="1">
    <source>
        <dbReference type="SAM" id="MobiDB-lite"/>
    </source>
</evidence>
<dbReference type="AlphaFoldDB" id="A0A9J6E8G7"/>
<proteinExistence type="predicted"/>
<keyword evidence="3" id="KW-1185">Reference proteome</keyword>
<feature type="compositionally biased region" description="Polar residues" evidence="1">
    <location>
        <begin position="318"/>
        <end position="333"/>
    </location>
</feature>
<dbReference type="EMBL" id="JABSTU010000005">
    <property type="protein sequence ID" value="KAH8030548.1"/>
    <property type="molecule type" value="Genomic_DNA"/>
</dbReference>
<evidence type="ECO:0000313" key="2">
    <source>
        <dbReference type="EMBL" id="KAH8030548.1"/>
    </source>
</evidence>
<name>A0A9J6E8G7_RHIMP</name>
<gene>
    <name evidence="2" type="ORF">HPB51_008668</name>
</gene>
<accession>A0A9J6E8G7</accession>